<dbReference type="Gene3D" id="3.40.50.10090">
    <property type="match status" value="2"/>
</dbReference>
<evidence type="ECO:0000313" key="10">
    <source>
        <dbReference type="EMBL" id="SVB86507.1"/>
    </source>
</evidence>
<evidence type="ECO:0000256" key="2">
    <source>
        <dbReference type="ARBA" id="ARBA00008133"/>
    </source>
</evidence>
<organism evidence="10">
    <name type="scientific">marine metagenome</name>
    <dbReference type="NCBI Taxonomy" id="408172"/>
    <lineage>
        <taxon>unclassified sequences</taxon>
        <taxon>metagenomes</taxon>
        <taxon>ecological metagenomes</taxon>
    </lineage>
</organism>
<dbReference type="PANTHER" id="PTHR38042:SF1">
    <property type="entry name" value="UROPORPHYRINOGEN-III SYNTHASE, CHLOROPLASTIC"/>
    <property type="match status" value="1"/>
</dbReference>
<dbReference type="EC" id="4.2.1.75" evidence="3"/>
<evidence type="ECO:0000256" key="5">
    <source>
        <dbReference type="ARBA" id="ARBA00023244"/>
    </source>
</evidence>
<accession>A0A382HHW6</accession>
<reference evidence="10" key="1">
    <citation type="submission" date="2018-05" db="EMBL/GenBank/DDBJ databases">
        <authorList>
            <person name="Lanie J.A."/>
            <person name="Ng W.-L."/>
            <person name="Kazmierczak K.M."/>
            <person name="Andrzejewski T.M."/>
            <person name="Davidsen T.M."/>
            <person name="Wayne K.J."/>
            <person name="Tettelin H."/>
            <person name="Glass J.I."/>
            <person name="Rusch D."/>
            <person name="Podicherti R."/>
            <person name="Tsui H.-C.T."/>
            <person name="Winkler M.E."/>
        </authorList>
    </citation>
    <scope>NUCLEOTIDE SEQUENCE</scope>
</reference>
<evidence type="ECO:0000256" key="8">
    <source>
        <dbReference type="ARBA" id="ARBA00048617"/>
    </source>
</evidence>
<evidence type="ECO:0000256" key="3">
    <source>
        <dbReference type="ARBA" id="ARBA00013109"/>
    </source>
</evidence>
<evidence type="ECO:0000256" key="4">
    <source>
        <dbReference type="ARBA" id="ARBA00023239"/>
    </source>
</evidence>
<comment type="pathway">
    <text evidence="1">Porphyrin-containing compound metabolism; protoporphyrin-IX biosynthesis; coproporphyrinogen-III from 5-aminolevulinate: step 3/4.</text>
</comment>
<dbReference type="InterPro" id="IPR039793">
    <property type="entry name" value="UROS/Hem4"/>
</dbReference>
<dbReference type="AlphaFoldDB" id="A0A382HHW6"/>
<dbReference type="GO" id="GO:0004852">
    <property type="term" value="F:uroporphyrinogen-III synthase activity"/>
    <property type="evidence" value="ECO:0007669"/>
    <property type="project" value="UniProtKB-EC"/>
</dbReference>
<evidence type="ECO:0000256" key="6">
    <source>
        <dbReference type="ARBA" id="ARBA00031702"/>
    </source>
</evidence>
<sequence length="265" mass="28953">MNFPSLQGLNVLVTRPVLQQQSLGEAIKSLGGKAIHFPLIDIVQLAKTEDIKYLENKVRAIDDYQILIFVSANAAQFSKEWFTNCAVKIPEIIKVIAIGPTTARAVSDLFGCTVIHSDVGVTSEDLLSLPELEEIAGKQIGILRGKGGRELLAAELRERGAVVDYFEVYRRKIHAYGPRELIDIVNRKQVNAFTITSGEALVQLSELAVDNKATLSLIPLVVPSARLADQAEKLGYKIVSNSNGADDASMLATLRDIASDDVRRN</sequence>
<evidence type="ECO:0000259" key="9">
    <source>
        <dbReference type="Pfam" id="PF02602"/>
    </source>
</evidence>
<protein>
    <recommendedName>
        <fullName evidence="3">uroporphyrinogen-III synthase</fullName>
        <ecNumber evidence="3">4.2.1.75</ecNumber>
    </recommendedName>
    <alternativeName>
        <fullName evidence="7">Hydroxymethylbilane hydrolyase [cyclizing]</fullName>
    </alternativeName>
    <alternativeName>
        <fullName evidence="6">Uroporphyrinogen-III cosynthase</fullName>
    </alternativeName>
</protein>
<feature type="domain" description="Tetrapyrrole biosynthesis uroporphyrinogen III synthase" evidence="9">
    <location>
        <begin position="23"/>
        <end position="251"/>
    </location>
</feature>
<evidence type="ECO:0000256" key="1">
    <source>
        <dbReference type="ARBA" id="ARBA00004772"/>
    </source>
</evidence>
<dbReference type="Pfam" id="PF02602">
    <property type="entry name" value="HEM4"/>
    <property type="match status" value="1"/>
</dbReference>
<dbReference type="SUPFAM" id="SSF69618">
    <property type="entry name" value="HemD-like"/>
    <property type="match status" value="1"/>
</dbReference>
<comment type="catalytic activity">
    <reaction evidence="8">
        <text>hydroxymethylbilane = uroporphyrinogen III + H2O</text>
        <dbReference type="Rhea" id="RHEA:18965"/>
        <dbReference type="ChEBI" id="CHEBI:15377"/>
        <dbReference type="ChEBI" id="CHEBI:57308"/>
        <dbReference type="ChEBI" id="CHEBI:57845"/>
        <dbReference type="EC" id="4.2.1.75"/>
    </reaction>
</comment>
<dbReference type="GO" id="GO:0006780">
    <property type="term" value="P:uroporphyrinogen III biosynthetic process"/>
    <property type="evidence" value="ECO:0007669"/>
    <property type="project" value="InterPro"/>
</dbReference>
<dbReference type="InterPro" id="IPR036108">
    <property type="entry name" value="4pyrrol_syn_uPrphyn_synt_sf"/>
</dbReference>
<evidence type="ECO:0000256" key="7">
    <source>
        <dbReference type="ARBA" id="ARBA00032649"/>
    </source>
</evidence>
<dbReference type="CDD" id="cd06578">
    <property type="entry name" value="HemD"/>
    <property type="match status" value="1"/>
</dbReference>
<proteinExistence type="inferred from homology"/>
<dbReference type="PANTHER" id="PTHR38042">
    <property type="entry name" value="UROPORPHYRINOGEN-III SYNTHASE, CHLOROPLASTIC"/>
    <property type="match status" value="1"/>
</dbReference>
<comment type="similarity">
    <text evidence="2">Belongs to the uroporphyrinogen-III synthase family.</text>
</comment>
<keyword evidence="5" id="KW-0627">Porphyrin biosynthesis</keyword>
<name>A0A382HHW6_9ZZZZ</name>
<keyword evidence="4" id="KW-0456">Lyase</keyword>
<dbReference type="EMBL" id="UINC01061192">
    <property type="protein sequence ID" value="SVB86507.1"/>
    <property type="molecule type" value="Genomic_DNA"/>
</dbReference>
<gene>
    <name evidence="10" type="ORF">METZ01_LOCUS239361</name>
</gene>
<dbReference type="InterPro" id="IPR003754">
    <property type="entry name" value="4pyrrol_synth_uPrphyn_synth"/>
</dbReference>